<evidence type="ECO:0000256" key="17">
    <source>
        <dbReference type="ARBA" id="ARBA00078197"/>
    </source>
</evidence>
<keyword evidence="10" id="KW-0811">Translocation</keyword>
<feature type="region of interest" description="Disordered" evidence="20">
    <location>
        <begin position="329"/>
        <end position="414"/>
    </location>
</feature>
<feature type="compositionally biased region" description="Low complexity" evidence="20">
    <location>
        <begin position="81"/>
        <end position="91"/>
    </location>
</feature>
<feature type="compositionally biased region" description="Basic and acidic residues" evidence="20">
    <location>
        <begin position="8"/>
        <end position="45"/>
    </location>
</feature>
<feature type="compositionally biased region" description="Polar residues" evidence="20">
    <location>
        <begin position="664"/>
        <end position="680"/>
    </location>
</feature>
<dbReference type="GO" id="GO:0003677">
    <property type="term" value="F:DNA binding"/>
    <property type="evidence" value="ECO:0007669"/>
    <property type="project" value="UniProtKB-KW"/>
</dbReference>
<name>E4XXQ1_OIKDI</name>
<protein>
    <recommendedName>
        <fullName evidence="16">Nuclear pore complex protein Nup153</fullName>
    </recommendedName>
    <alternativeName>
        <fullName evidence="18">153 kDa nucleoporin</fullName>
    </alternativeName>
    <alternativeName>
        <fullName evidence="17">Nucleoporin Nup153</fullName>
    </alternativeName>
</protein>
<feature type="compositionally biased region" description="Low complexity" evidence="20">
    <location>
        <begin position="233"/>
        <end position="245"/>
    </location>
</feature>
<feature type="region of interest" description="Disordered" evidence="20">
    <location>
        <begin position="231"/>
        <end position="277"/>
    </location>
</feature>
<dbReference type="GO" id="GO:0008139">
    <property type="term" value="F:nuclear localization sequence binding"/>
    <property type="evidence" value="ECO:0007669"/>
    <property type="project" value="TreeGrafter"/>
</dbReference>
<dbReference type="GO" id="GO:0006405">
    <property type="term" value="P:RNA export from nucleus"/>
    <property type="evidence" value="ECO:0007669"/>
    <property type="project" value="TreeGrafter"/>
</dbReference>
<evidence type="ECO:0000256" key="19">
    <source>
        <dbReference type="PROSITE-ProRule" id="PRU00322"/>
    </source>
</evidence>
<keyword evidence="7" id="KW-0509">mRNA transport</keyword>
<organism evidence="22">
    <name type="scientific">Oikopleura dioica</name>
    <name type="common">Tunicate</name>
    <dbReference type="NCBI Taxonomy" id="34765"/>
    <lineage>
        <taxon>Eukaryota</taxon>
        <taxon>Metazoa</taxon>
        <taxon>Chordata</taxon>
        <taxon>Tunicata</taxon>
        <taxon>Appendicularia</taxon>
        <taxon>Copelata</taxon>
        <taxon>Oikopleuridae</taxon>
        <taxon>Oikopleura</taxon>
    </lineage>
</organism>
<dbReference type="InterPro" id="IPR026054">
    <property type="entry name" value="Nucleoporin"/>
</dbReference>
<evidence type="ECO:0000256" key="4">
    <source>
        <dbReference type="ARBA" id="ARBA00022448"/>
    </source>
</evidence>
<feature type="region of interest" description="Disordered" evidence="20">
    <location>
        <begin position="428"/>
        <end position="460"/>
    </location>
</feature>
<feature type="compositionally biased region" description="Basic and acidic residues" evidence="20">
    <location>
        <begin position="428"/>
        <end position="458"/>
    </location>
</feature>
<keyword evidence="12" id="KW-0906">Nuclear pore complex</keyword>
<evidence type="ECO:0000313" key="22">
    <source>
        <dbReference type="EMBL" id="CBY14445.1"/>
    </source>
</evidence>
<comment type="subcellular location">
    <subcellularLocation>
        <location evidence="2">Nucleus membrane</location>
    </subcellularLocation>
    <subcellularLocation>
        <location evidence="3">Nucleus</location>
        <location evidence="3">Nuclear pore complex</location>
    </subcellularLocation>
</comment>
<feature type="region of interest" description="Disordered" evidence="20">
    <location>
        <begin position="565"/>
        <end position="1129"/>
    </location>
</feature>
<dbReference type="InterPro" id="IPR001876">
    <property type="entry name" value="Znf_RanBP2"/>
</dbReference>
<dbReference type="OrthoDB" id="79830at2759"/>
<dbReference type="PANTHER" id="PTHR23193:SF23">
    <property type="entry name" value="NUCLEAR PORE COMPLEX PROTEIN NUP153"/>
    <property type="match status" value="1"/>
</dbReference>
<dbReference type="PROSITE" id="PS01358">
    <property type="entry name" value="ZF_RANBP2_1"/>
    <property type="match status" value="2"/>
</dbReference>
<keyword evidence="8" id="KW-0862">Zinc</keyword>
<feature type="compositionally biased region" description="Polar residues" evidence="20">
    <location>
        <begin position="331"/>
        <end position="343"/>
    </location>
</feature>
<dbReference type="EMBL" id="FN653288">
    <property type="protein sequence ID" value="CBY14445.1"/>
    <property type="molecule type" value="Genomic_DNA"/>
</dbReference>
<evidence type="ECO:0000313" key="23">
    <source>
        <dbReference type="Proteomes" id="UP000001307"/>
    </source>
</evidence>
<keyword evidence="23" id="KW-1185">Reference proteome</keyword>
<evidence type="ECO:0000256" key="13">
    <source>
        <dbReference type="ARBA" id="ARBA00023136"/>
    </source>
</evidence>
<feature type="compositionally biased region" description="Low complexity" evidence="20">
    <location>
        <begin position="1077"/>
        <end position="1089"/>
    </location>
</feature>
<comment type="similarity">
    <text evidence="15">Belongs to the NUP153 family.</text>
</comment>
<dbReference type="Gene3D" id="4.10.1060.10">
    <property type="entry name" value="Zinc finger, RanBP2-type"/>
    <property type="match status" value="2"/>
</dbReference>
<evidence type="ECO:0000259" key="21">
    <source>
        <dbReference type="PROSITE" id="PS50199"/>
    </source>
</evidence>
<dbReference type="GO" id="GO:0051028">
    <property type="term" value="P:mRNA transport"/>
    <property type="evidence" value="ECO:0007669"/>
    <property type="project" value="UniProtKB-KW"/>
</dbReference>
<evidence type="ECO:0000256" key="12">
    <source>
        <dbReference type="ARBA" id="ARBA00023132"/>
    </source>
</evidence>
<feature type="compositionally biased region" description="Polar residues" evidence="20">
    <location>
        <begin position="946"/>
        <end position="963"/>
    </location>
</feature>
<feature type="domain" description="RanBP2-type" evidence="21">
    <location>
        <begin position="478"/>
        <end position="507"/>
    </location>
</feature>
<dbReference type="Proteomes" id="UP000001307">
    <property type="component" value="Unassembled WGS sequence"/>
</dbReference>
<feature type="compositionally biased region" description="Polar residues" evidence="20">
    <location>
        <begin position="401"/>
        <end position="410"/>
    </location>
</feature>
<accession>E4XXQ1</accession>
<feature type="compositionally biased region" description="Basic and acidic residues" evidence="20">
    <location>
        <begin position="636"/>
        <end position="645"/>
    </location>
</feature>
<proteinExistence type="inferred from homology"/>
<feature type="region of interest" description="Disordered" evidence="20">
    <location>
        <begin position="1"/>
        <end position="109"/>
    </location>
</feature>
<dbReference type="AlphaFoldDB" id="E4XXQ1"/>
<evidence type="ECO:0000256" key="11">
    <source>
        <dbReference type="ARBA" id="ARBA00023125"/>
    </source>
</evidence>
<feature type="compositionally biased region" description="Polar residues" evidence="20">
    <location>
        <begin position="63"/>
        <end position="72"/>
    </location>
</feature>
<dbReference type="GO" id="GO:0006606">
    <property type="term" value="P:protein import into nucleus"/>
    <property type="evidence" value="ECO:0007669"/>
    <property type="project" value="TreeGrafter"/>
</dbReference>
<evidence type="ECO:0000256" key="2">
    <source>
        <dbReference type="ARBA" id="ARBA00004126"/>
    </source>
</evidence>
<dbReference type="GO" id="GO:0005643">
    <property type="term" value="C:nuclear pore"/>
    <property type="evidence" value="ECO:0007669"/>
    <property type="project" value="UniProtKB-SubCell"/>
</dbReference>
<feature type="compositionally biased region" description="Low complexity" evidence="20">
    <location>
        <begin position="597"/>
        <end position="608"/>
    </location>
</feature>
<evidence type="ECO:0000256" key="15">
    <source>
        <dbReference type="ARBA" id="ARBA00060842"/>
    </source>
</evidence>
<feature type="compositionally biased region" description="Low complexity" evidence="20">
    <location>
        <begin position="1029"/>
        <end position="1044"/>
    </location>
</feature>
<evidence type="ECO:0000256" key="7">
    <source>
        <dbReference type="ARBA" id="ARBA00022816"/>
    </source>
</evidence>
<dbReference type="GO" id="GO:0008270">
    <property type="term" value="F:zinc ion binding"/>
    <property type="evidence" value="ECO:0007669"/>
    <property type="project" value="UniProtKB-KW"/>
</dbReference>
<keyword evidence="4" id="KW-0813">Transport</keyword>
<dbReference type="SMART" id="SM00547">
    <property type="entry name" value="ZnF_RBZ"/>
    <property type="match status" value="2"/>
</dbReference>
<feature type="compositionally biased region" description="Basic residues" evidence="20">
    <location>
        <begin position="1117"/>
        <end position="1129"/>
    </location>
</feature>
<comment type="cofactor">
    <cofactor evidence="1">
        <name>Zn(2+)</name>
        <dbReference type="ChEBI" id="CHEBI:29105"/>
    </cofactor>
</comment>
<feature type="compositionally biased region" description="Low complexity" evidence="20">
    <location>
        <begin position="737"/>
        <end position="746"/>
    </location>
</feature>
<gene>
    <name evidence="22" type="ORF">GSOID_T00007446001</name>
</gene>
<dbReference type="PROSITE" id="PS50199">
    <property type="entry name" value="ZF_RANBP2_2"/>
    <property type="match status" value="2"/>
</dbReference>
<evidence type="ECO:0000256" key="1">
    <source>
        <dbReference type="ARBA" id="ARBA00001947"/>
    </source>
</evidence>
<feature type="compositionally biased region" description="Low complexity" evidence="20">
    <location>
        <begin position="965"/>
        <end position="977"/>
    </location>
</feature>
<sequence length="1129" mass="117920">MASTSKTPSRESLKNEEAESIPSEERSLTDLKFKIKPFDRKRPIFDPEIMGVKKKRGGPLTPVRSNSSSNIQKGIGETRSKLSLWSSSKKSNSNKETESDGDSSSSLNTVKNTLKGVERYMGCLSTRIKKGLYGGPSGPWKKQTRHVIPTKIVKQDFETIQTPEAKEIIETMRRLTRPIRKGAGWMSLREAESAPLPKPGTLHGPPLSWTSTNVWNRQKVGITNMDQLRENASETPSTMSFPSSTSGGGGKVRAAKKTRERAPRAQPPTEEIESESCLESLASVPKLSFDPANFPRPVDCSTPQHKPKKVVSSGNLNISRELKYEKCDVKANSQPVKSRSSKIPTAPREYIDPKDHSKPLLFSCPKYKESSSSSAESQTIDSQTSFSFSQPKKLKKLGLGDSQNKSQKNGKVSVKGYYVQKKKFLGSDENKSKKVDVEDKPKDLTKEDLPKKEDKPAKELAPAAGGFGDFMAKQKEAAKNKWVCDICMMSNEASLAKCPACEAPNPKMAPPKPAETATPIPPPVAGGFADFMAKTKSAKSGNWTCSICMMSNASDLAKCPACEEPNPNAPKVSSGAAPAADAPKYSFGAPGTSEKTAPPSFSFGAPSSTVKKDEKTAPPSFSFEAKTTTPSFSFGAKDREEKKDAVAPSFSFGATSAATSTTSEKSVPSTSAASALSFTGGSKAAEDQNPAAPSFSFGGSKAEEKKSDPAPTFSFGSAAKKEETPKISTPSFSFGGPAAPKADAAPSFTFGGSSKPSESAKPAVSAAPSFSFGGTSSSTTTQAAPSFSFSAAPKLAEPTKQESAAPSFSFGGSSKPSTATTSAPSFSFGGAAAPAAAEKPFTFGGASNTNSSQSKPAAPSFNFGGSSSTEVKPFTFGGNTDKPAYTAAAAPTFNFGGSQTNDSSKSTGSSLFGETQPSSNAKPSFAFKGNSEPSSQGSMFGEASKPTPSFNFGGSSSTQSNEKPFSFGGSQSQSQAQEKPFSFGGASSQNTGGTSSMFSPEQPTKQASAPSFNFGGAGVSQPSSQTNMFGGNSNSQSSGFNFGGDNKSAAPSGGNMFGNSGGNAAPAPSYNFGGGSTQNNSQSSSFNFGGNAGQPPPAGNMFNAGAQPASNNGGAAPRRKIVRARRTKR</sequence>
<feature type="compositionally biased region" description="Polar residues" evidence="20">
    <location>
        <begin position="378"/>
        <end position="390"/>
    </location>
</feature>
<evidence type="ECO:0000256" key="9">
    <source>
        <dbReference type="ARBA" id="ARBA00022927"/>
    </source>
</evidence>
<dbReference type="GO" id="GO:0031965">
    <property type="term" value="C:nuclear membrane"/>
    <property type="evidence" value="ECO:0007669"/>
    <property type="project" value="UniProtKB-SubCell"/>
</dbReference>
<reference evidence="22" key="1">
    <citation type="journal article" date="2010" name="Science">
        <title>Plasticity of animal genome architecture unmasked by rapid evolution of a pelagic tunicate.</title>
        <authorList>
            <person name="Denoeud F."/>
            <person name="Henriet S."/>
            <person name="Mungpakdee S."/>
            <person name="Aury J.M."/>
            <person name="Da Silva C."/>
            <person name="Brinkmann H."/>
            <person name="Mikhaleva J."/>
            <person name="Olsen L.C."/>
            <person name="Jubin C."/>
            <person name="Canestro C."/>
            <person name="Bouquet J.M."/>
            <person name="Danks G."/>
            <person name="Poulain J."/>
            <person name="Campsteijn C."/>
            <person name="Adamski M."/>
            <person name="Cross I."/>
            <person name="Yadetie F."/>
            <person name="Muffato M."/>
            <person name="Louis A."/>
            <person name="Butcher S."/>
            <person name="Tsagkogeorga G."/>
            <person name="Konrad A."/>
            <person name="Singh S."/>
            <person name="Jensen M.F."/>
            <person name="Cong E.H."/>
            <person name="Eikeseth-Otteraa H."/>
            <person name="Noel B."/>
            <person name="Anthouard V."/>
            <person name="Porcel B.M."/>
            <person name="Kachouri-Lafond R."/>
            <person name="Nishino A."/>
            <person name="Ugolini M."/>
            <person name="Chourrout P."/>
            <person name="Nishida H."/>
            <person name="Aasland R."/>
            <person name="Huzurbazar S."/>
            <person name="Westhof E."/>
            <person name="Delsuc F."/>
            <person name="Lehrach H."/>
            <person name="Reinhardt R."/>
            <person name="Weissenbach J."/>
            <person name="Roy S.W."/>
            <person name="Artiguenave F."/>
            <person name="Postlethwait J.H."/>
            <person name="Manak J.R."/>
            <person name="Thompson E.M."/>
            <person name="Jaillon O."/>
            <person name="Du Pasquier L."/>
            <person name="Boudinot P."/>
            <person name="Liberles D.A."/>
            <person name="Volff J.N."/>
            <person name="Philippe H."/>
            <person name="Lenhard B."/>
            <person name="Roest Crollius H."/>
            <person name="Wincker P."/>
            <person name="Chourrout D."/>
        </authorList>
    </citation>
    <scope>NUCLEOTIDE SEQUENCE [LARGE SCALE GENOMIC DNA]</scope>
</reference>
<feature type="compositionally biased region" description="Polar residues" evidence="20">
    <location>
        <begin position="985"/>
        <end position="1011"/>
    </location>
</feature>
<feature type="compositionally biased region" description="Polar residues" evidence="20">
    <location>
        <begin position="845"/>
        <end position="855"/>
    </location>
</feature>
<keyword evidence="9" id="KW-0653">Protein transport</keyword>
<dbReference type="GO" id="GO:0017056">
    <property type="term" value="F:structural constituent of nuclear pore"/>
    <property type="evidence" value="ECO:0007669"/>
    <property type="project" value="TreeGrafter"/>
</dbReference>
<keyword evidence="5" id="KW-0479">Metal-binding</keyword>
<dbReference type="InParanoid" id="E4XXQ1"/>
<feature type="compositionally biased region" description="Basic and acidic residues" evidence="20">
    <location>
        <begin position="349"/>
        <end position="358"/>
    </location>
</feature>
<keyword evidence="6 19" id="KW-0863">Zinc-finger</keyword>
<feature type="compositionally biased region" description="Polar residues" evidence="20">
    <location>
        <begin position="895"/>
        <end position="922"/>
    </location>
</feature>
<evidence type="ECO:0000256" key="3">
    <source>
        <dbReference type="ARBA" id="ARBA00004567"/>
    </source>
</evidence>
<evidence type="ECO:0000256" key="16">
    <source>
        <dbReference type="ARBA" id="ARBA00068609"/>
    </source>
</evidence>
<keyword evidence="13" id="KW-0472">Membrane</keyword>
<evidence type="ECO:0000256" key="6">
    <source>
        <dbReference type="ARBA" id="ARBA00022771"/>
    </source>
</evidence>
<keyword evidence="11" id="KW-0238">DNA-binding</keyword>
<dbReference type="InterPro" id="IPR036443">
    <property type="entry name" value="Znf_RanBP2_sf"/>
</dbReference>
<feature type="compositionally biased region" description="Low complexity" evidence="20">
    <location>
        <begin position="647"/>
        <end position="663"/>
    </location>
</feature>
<feature type="compositionally biased region" description="Low complexity" evidence="20">
    <location>
        <begin position="765"/>
        <end position="793"/>
    </location>
</feature>
<evidence type="ECO:0000256" key="14">
    <source>
        <dbReference type="ARBA" id="ARBA00023242"/>
    </source>
</evidence>
<evidence type="ECO:0000256" key="10">
    <source>
        <dbReference type="ARBA" id="ARBA00023010"/>
    </source>
</evidence>
<evidence type="ECO:0000256" key="18">
    <source>
        <dbReference type="ARBA" id="ARBA00079437"/>
    </source>
</evidence>
<evidence type="ECO:0000256" key="8">
    <source>
        <dbReference type="ARBA" id="ARBA00022833"/>
    </source>
</evidence>
<feature type="domain" description="RanBP2-type" evidence="21">
    <location>
        <begin position="539"/>
        <end position="568"/>
    </location>
</feature>
<feature type="compositionally biased region" description="Low complexity" evidence="20">
    <location>
        <begin position="803"/>
        <end position="837"/>
    </location>
</feature>
<dbReference type="PANTHER" id="PTHR23193">
    <property type="entry name" value="NUCLEAR PORE COMPLEX PROTEIN NUP"/>
    <property type="match status" value="1"/>
</dbReference>
<evidence type="ECO:0000256" key="20">
    <source>
        <dbReference type="SAM" id="MobiDB-lite"/>
    </source>
</evidence>
<keyword evidence="14" id="KW-0539">Nucleus</keyword>
<dbReference type="SUPFAM" id="SSF90209">
    <property type="entry name" value="Ran binding protein zinc finger-like"/>
    <property type="match status" value="2"/>
</dbReference>
<evidence type="ECO:0000256" key="5">
    <source>
        <dbReference type="ARBA" id="ARBA00022723"/>
    </source>
</evidence>
<dbReference type="Pfam" id="PF00641">
    <property type="entry name" value="Zn_ribbon_RanBP"/>
    <property type="match status" value="1"/>
</dbReference>